<feature type="transmembrane region" description="Helical" evidence="1">
    <location>
        <begin position="177"/>
        <end position="197"/>
    </location>
</feature>
<feature type="transmembrane region" description="Helical" evidence="1">
    <location>
        <begin position="122"/>
        <end position="141"/>
    </location>
</feature>
<organism evidence="2 3">
    <name type="scientific">Arsenicicoccus cauae</name>
    <dbReference type="NCBI Taxonomy" id="2663847"/>
    <lineage>
        <taxon>Bacteria</taxon>
        <taxon>Bacillati</taxon>
        <taxon>Actinomycetota</taxon>
        <taxon>Actinomycetes</taxon>
        <taxon>Micrococcales</taxon>
        <taxon>Intrasporangiaceae</taxon>
        <taxon>Arsenicicoccus</taxon>
    </lineage>
</organism>
<feature type="transmembrane region" description="Helical" evidence="1">
    <location>
        <begin position="62"/>
        <end position="81"/>
    </location>
</feature>
<evidence type="ECO:0000256" key="1">
    <source>
        <dbReference type="SAM" id="Phobius"/>
    </source>
</evidence>
<keyword evidence="1" id="KW-0472">Membrane</keyword>
<evidence type="ECO:0000313" key="2">
    <source>
        <dbReference type="EMBL" id="MTB72652.1"/>
    </source>
</evidence>
<dbReference type="EMBL" id="WLVL01000039">
    <property type="protein sequence ID" value="MTB72652.1"/>
    <property type="molecule type" value="Genomic_DNA"/>
</dbReference>
<name>A0A6I3IF72_9MICO</name>
<feature type="transmembrane region" description="Helical" evidence="1">
    <location>
        <begin position="93"/>
        <end position="110"/>
    </location>
</feature>
<proteinExistence type="predicted"/>
<feature type="transmembrane region" description="Helical" evidence="1">
    <location>
        <begin position="38"/>
        <end position="55"/>
    </location>
</feature>
<dbReference type="RefSeq" id="WP_311966639.1">
    <property type="nucleotide sequence ID" value="NZ_WLVL01000039.1"/>
</dbReference>
<dbReference type="Proteomes" id="UP000431092">
    <property type="component" value="Unassembled WGS sequence"/>
</dbReference>
<feature type="transmembrane region" description="Helical" evidence="1">
    <location>
        <begin position="239"/>
        <end position="258"/>
    </location>
</feature>
<evidence type="ECO:0000313" key="3">
    <source>
        <dbReference type="Proteomes" id="UP000431092"/>
    </source>
</evidence>
<evidence type="ECO:0008006" key="4">
    <source>
        <dbReference type="Google" id="ProtNLM"/>
    </source>
</evidence>
<reference evidence="2 3" key="1">
    <citation type="submission" date="2019-11" db="EMBL/GenBank/DDBJ databases">
        <title>Whole genome sequencing identifies a novel species of the genus Arsenicicoccus isolated from human blood.</title>
        <authorList>
            <person name="Jeong J.H."/>
            <person name="Kweon O.J."/>
            <person name="Kim H.R."/>
            <person name="Kim T.-H."/>
            <person name="Ha S.-M."/>
            <person name="Lee M.-K."/>
        </authorList>
    </citation>
    <scope>NUCLEOTIDE SEQUENCE [LARGE SCALE GENOMIC DNA]</scope>
    <source>
        <strain evidence="2 3">MKL-02</strain>
    </source>
</reference>
<feature type="transmembrane region" description="Helical" evidence="1">
    <location>
        <begin position="147"/>
        <end position="165"/>
    </location>
</feature>
<protein>
    <recommendedName>
        <fullName evidence="4">EamA domain-containing protein</fullName>
    </recommendedName>
</protein>
<keyword evidence="3" id="KW-1185">Reference proteome</keyword>
<accession>A0A6I3IF72</accession>
<keyword evidence="1" id="KW-1133">Transmembrane helix</keyword>
<gene>
    <name evidence="2" type="ORF">GGG17_11870</name>
</gene>
<sequence length="274" mass="28136">MILAVVMLVLGVLAYGISGARLHKGSQAAGGALRSRSWWIGTALQGAGFLFTLFARRFLPLLIVQACVTSALAVTAVIQHVQGVRRLRASDALAILAVVVGIAALGMVTITGPPPPIEARDINVLLGCAAACALGLLLPGGPVVNGLLAGFGFSFSAICARLLIGDHTHVVWRFWELPLLNWVAGMLVISGMALGQVHLTKGLARGHAAPVLGCNYGMATAFPAAFGIGLLGEHTRPGSLPQVVVGLTLALAGALWLLRTEDEAGALDGGDAHA</sequence>
<feature type="transmembrane region" description="Helical" evidence="1">
    <location>
        <begin position="209"/>
        <end position="232"/>
    </location>
</feature>
<comment type="caution">
    <text evidence="2">The sequence shown here is derived from an EMBL/GenBank/DDBJ whole genome shotgun (WGS) entry which is preliminary data.</text>
</comment>
<dbReference type="AlphaFoldDB" id="A0A6I3IF72"/>
<keyword evidence="1" id="KW-0812">Transmembrane</keyword>